<dbReference type="Proteomes" id="UP000887565">
    <property type="component" value="Unplaced"/>
</dbReference>
<name>A0A915I5Z4_ROMCU</name>
<evidence type="ECO:0000313" key="2">
    <source>
        <dbReference type="WBParaSite" id="nRc.2.0.1.t09280-RA"/>
    </source>
</evidence>
<dbReference type="AlphaFoldDB" id="A0A915I5Z4"/>
<protein>
    <submittedName>
        <fullName evidence="2">Uncharacterized protein</fullName>
    </submittedName>
</protein>
<evidence type="ECO:0000313" key="1">
    <source>
        <dbReference type="Proteomes" id="UP000887565"/>
    </source>
</evidence>
<keyword evidence="1" id="KW-1185">Reference proteome</keyword>
<sequence length="69" mass="7717">MQALNLTEEHHASLKGKLNDYNQKLRGMKSLANQGMNWCLTSVLSRRTLCVIVYTSGEAPTMAKSHHTT</sequence>
<reference evidence="2" key="1">
    <citation type="submission" date="2022-11" db="UniProtKB">
        <authorList>
            <consortium name="WormBaseParasite"/>
        </authorList>
    </citation>
    <scope>IDENTIFICATION</scope>
</reference>
<accession>A0A915I5Z4</accession>
<dbReference type="WBParaSite" id="nRc.2.0.1.t09280-RA">
    <property type="protein sequence ID" value="nRc.2.0.1.t09280-RA"/>
    <property type="gene ID" value="nRc.2.0.1.g09280"/>
</dbReference>
<proteinExistence type="predicted"/>
<organism evidence="1 2">
    <name type="scientific">Romanomermis culicivorax</name>
    <name type="common">Nematode worm</name>
    <dbReference type="NCBI Taxonomy" id="13658"/>
    <lineage>
        <taxon>Eukaryota</taxon>
        <taxon>Metazoa</taxon>
        <taxon>Ecdysozoa</taxon>
        <taxon>Nematoda</taxon>
        <taxon>Enoplea</taxon>
        <taxon>Dorylaimia</taxon>
        <taxon>Mermithida</taxon>
        <taxon>Mermithoidea</taxon>
        <taxon>Mermithidae</taxon>
        <taxon>Romanomermis</taxon>
    </lineage>
</organism>